<protein>
    <submittedName>
        <fullName evidence="4">Pogo transposable element with KRAB domain</fullName>
    </submittedName>
</protein>
<sequence>MACGNFGIHRARVTSKRNRHWSAREKLMIIMYYESGHKKLLNAAPYTQRLNTGAYPKYPYLEAELIEWVKEVRSQLKTVTRYMVQAKARLLAKKESYQANYPDIKNAKFSQKWVDGFMSCHKLVNRRKTTVAQRLPEDYVEQQGNFLSYILYRRNEHNYPLSLIGKMDETPMAFNLPSNNTIEQSGTKTVLILSTGHEHSNFTVVLACMADGTKLPPVIIFKLKNIPREVFPDGVIIRTNPEGWINENEMTWWIENVWTRRASQNNNPRSLLVLDSFSAHKTDVVKQRFREKKTDLAVIPGGLTSRLQPLDVSLNRSFKAKVRNLYNNWMSEAIKDYTPSGKIKGPSYSLVASWVKEEDTLIFDFNQQESKINRENLGREVEKDGENNDKENESESEGNDRNELEDDESELKDNYYEENEEQTVIQDWS</sequence>
<feature type="compositionally biased region" description="Acidic residues" evidence="2">
    <location>
        <begin position="403"/>
        <end position="421"/>
    </location>
</feature>
<dbReference type="GO" id="GO:0003677">
    <property type="term" value="F:DNA binding"/>
    <property type="evidence" value="ECO:0007669"/>
    <property type="project" value="UniProtKB-KW"/>
</dbReference>
<dbReference type="InterPro" id="IPR004875">
    <property type="entry name" value="DDE_SF_endonuclease_dom"/>
</dbReference>
<dbReference type="Proteomes" id="UP000615446">
    <property type="component" value="Unassembled WGS sequence"/>
</dbReference>
<dbReference type="OrthoDB" id="2428854at2759"/>
<dbReference type="EMBL" id="BLAL01000080">
    <property type="protein sequence ID" value="GES84488.1"/>
    <property type="molecule type" value="Genomic_DNA"/>
</dbReference>
<evidence type="ECO:0000256" key="1">
    <source>
        <dbReference type="ARBA" id="ARBA00023125"/>
    </source>
</evidence>
<evidence type="ECO:0000313" key="5">
    <source>
        <dbReference type="Proteomes" id="UP000615446"/>
    </source>
</evidence>
<feature type="compositionally biased region" description="Basic and acidic residues" evidence="2">
    <location>
        <begin position="373"/>
        <end position="402"/>
    </location>
</feature>
<feature type="domain" description="HTH CENPB-type" evidence="3">
    <location>
        <begin position="49"/>
        <end position="127"/>
    </location>
</feature>
<accession>A0A8H3L9U9</accession>
<dbReference type="PROSITE" id="PS51253">
    <property type="entry name" value="HTH_CENPB"/>
    <property type="match status" value="1"/>
</dbReference>
<dbReference type="Gene3D" id="1.10.10.60">
    <property type="entry name" value="Homeodomain-like"/>
    <property type="match status" value="1"/>
</dbReference>
<evidence type="ECO:0000313" key="4">
    <source>
        <dbReference type="EMBL" id="GES84488.1"/>
    </source>
</evidence>
<comment type="caution">
    <text evidence="4">The sequence shown here is derived from an EMBL/GenBank/DDBJ whole genome shotgun (WGS) entry which is preliminary data.</text>
</comment>
<dbReference type="GO" id="GO:0005634">
    <property type="term" value="C:nucleus"/>
    <property type="evidence" value="ECO:0007669"/>
    <property type="project" value="TreeGrafter"/>
</dbReference>
<dbReference type="PANTHER" id="PTHR19303:SF57">
    <property type="entry name" value="HTH CENPB-TYPE DOMAIN-CONTAINING PROTEIN"/>
    <property type="match status" value="1"/>
</dbReference>
<dbReference type="InterPro" id="IPR009057">
    <property type="entry name" value="Homeodomain-like_sf"/>
</dbReference>
<dbReference type="PANTHER" id="PTHR19303">
    <property type="entry name" value="TRANSPOSON"/>
    <property type="match status" value="1"/>
</dbReference>
<dbReference type="Pfam" id="PF03221">
    <property type="entry name" value="HTH_Tnp_Tc5"/>
    <property type="match status" value="1"/>
</dbReference>
<evidence type="ECO:0000259" key="3">
    <source>
        <dbReference type="PROSITE" id="PS51253"/>
    </source>
</evidence>
<reference evidence="4" key="1">
    <citation type="submission" date="2019-10" db="EMBL/GenBank/DDBJ databases">
        <title>Conservation and host-specific expression of non-tandemly repeated heterogenous ribosome RNA gene in arbuscular mycorrhizal fungi.</title>
        <authorList>
            <person name="Maeda T."/>
            <person name="Kobayashi Y."/>
            <person name="Nakagawa T."/>
            <person name="Ezawa T."/>
            <person name="Yamaguchi K."/>
            <person name="Bino T."/>
            <person name="Nishimoto Y."/>
            <person name="Shigenobu S."/>
            <person name="Kawaguchi M."/>
        </authorList>
    </citation>
    <scope>NUCLEOTIDE SEQUENCE</scope>
    <source>
        <strain evidence="4">HR1</strain>
    </source>
</reference>
<name>A0A8H3L9U9_9GLOM</name>
<evidence type="ECO:0000256" key="2">
    <source>
        <dbReference type="SAM" id="MobiDB-lite"/>
    </source>
</evidence>
<dbReference type="SUPFAM" id="SSF46689">
    <property type="entry name" value="Homeodomain-like"/>
    <property type="match status" value="1"/>
</dbReference>
<keyword evidence="1" id="KW-0238">DNA-binding</keyword>
<dbReference type="AlphaFoldDB" id="A0A8H3L9U9"/>
<organism evidence="4 5">
    <name type="scientific">Rhizophagus clarus</name>
    <dbReference type="NCBI Taxonomy" id="94130"/>
    <lineage>
        <taxon>Eukaryota</taxon>
        <taxon>Fungi</taxon>
        <taxon>Fungi incertae sedis</taxon>
        <taxon>Mucoromycota</taxon>
        <taxon>Glomeromycotina</taxon>
        <taxon>Glomeromycetes</taxon>
        <taxon>Glomerales</taxon>
        <taxon>Glomeraceae</taxon>
        <taxon>Rhizophagus</taxon>
    </lineage>
</organism>
<dbReference type="InterPro" id="IPR050863">
    <property type="entry name" value="CenT-Element_Derived"/>
</dbReference>
<dbReference type="Pfam" id="PF03184">
    <property type="entry name" value="DDE_1"/>
    <property type="match status" value="1"/>
</dbReference>
<feature type="region of interest" description="Disordered" evidence="2">
    <location>
        <begin position="373"/>
        <end position="429"/>
    </location>
</feature>
<proteinExistence type="predicted"/>
<dbReference type="SMART" id="SM00674">
    <property type="entry name" value="CENPB"/>
    <property type="match status" value="1"/>
</dbReference>
<gene>
    <name evidence="4" type="ORF">RCL2_001160400</name>
</gene>
<dbReference type="InterPro" id="IPR006600">
    <property type="entry name" value="HTH_CenpB_DNA-bd_dom"/>
</dbReference>